<keyword evidence="3" id="KW-1185">Reference proteome</keyword>
<comment type="caution">
    <text evidence="2">The sequence shown here is derived from an EMBL/GenBank/DDBJ whole genome shotgun (WGS) entry which is preliminary data.</text>
</comment>
<dbReference type="OrthoDB" id="5324692at2759"/>
<proteinExistence type="predicted"/>
<feature type="compositionally biased region" description="Low complexity" evidence="1">
    <location>
        <begin position="11"/>
        <end position="25"/>
    </location>
</feature>
<sequence length="489" mass="54569">MPVIRPPPPSHASSSPSLPTSTSTSKIPPFAQCKYTAYTANVPNWYQITTPHHFPDFDICADCYNASLAPTPYSRFISPLPQKPEGVSTRCDFSDLWIRVAWAWIFMQKQEDLGLLGRVAGLTNDEGACPNLDPSSFETPEDEDFDFLAEIDGTGVGDARQPATRIWYCLRDPATGAELQDWTVCSDCVQHLLTIASPLQDINTQLFHPVSNGQKILATCDLKVPKEEDRTIAYIDQFIQLAESLLPASSPSPTSTAQAVSSLTSYIRRWASIPACPKSRTMGGRPRYVPFPQDIPEFTVCQECYDLHLEPLLQTQLQSSSTKPNFLAKMQKLQLPTTLFAGLTCNLSSPRLHAEFTALLNEYSEPKPSSSSPASAIADFRTLLQTRNVRLQEFRQKGSVLKTQYAQHRQAVQFHYEMMQIGIASENAQHTLQAFETLGREVVWRTENTDPTPPDSSTHMSQGLAAESQANAVLANLRLLRKEWVENWE</sequence>
<dbReference type="EMBL" id="MCFA01000035">
    <property type="protein sequence ID" value="ORY14209.1"/>
    <property type="molecule type" value="Genomic_DNA"/>
</dbReference>
<reference evidence="2 3" key="1">
    <citation type="submission" date="2016-07" db="EMBL/GenBank/DDBJ databases">
        <title>Pervasive Adenine N6-methylation of Active Genes in Fungi.</title>
        <authorList>
            <consortium name="DOE Joint Genome Institute"/>
            <person name="Mondo S.J."/>
            <person name="Dannebaum R.O."/>
            <person name="Kuo R.C."/>
            <person name="Labutti K."/>
            <person name="Haridas S."/>
            <person name="Kuo A."/>
            <person name="Salamov A."/>
            <person name="Ahrendt S.R."/>
            <person name="Lipzen A."/>
            <person name="Sullivan W."/>
            <person name="Andreopoulos W.B."/>
            <person name="Clum A."/>
            <person name="Lindquist E."/>
            <person name="Daum C."/>
            <person name="Ramamoorthy G.K."/>
            <person name="Gryganskyi A."/>
            <person name="Culley D."/>
            <person name="Magnuson J.K."/>
            <person name="James T.Y."/>
            <person name="O'Malley M.A."/>
            <person name="Stajich J.E."/>
            <person name="Spatafora J.W."/>
            <person name="Visel A."/>
            <person name="Grigoriev I.V."/>
        </authorList>
    </citation>
    <scope>NUCLEOTIDE SEQUENCE [LARGE SCALE GENOMIC DNA]</scope>
    <source>
        <strain evidence="2 3">CBS 115471</strain>
    </source>
</reference>
<name>A0A1Y1ZVB7_9PLEO</name>
<dbReference type="AlphaFoldDB" id="A0A1Y1ZVB7"/>
<accession>A0A1Y1ZVB7</accession>
<evidence type="ECO:0000313" key="3">
    <source>
        <dbReference type="Proteomes" id="UP000193144"/>
    </source>
</evidence>
<protein>
    <submittedName>
        <fullName evidence="2">Uncharacterized protein</fullName>
    </submittedName>
</protein>
<evidence type="ECO:0000313" key="2">
    <source>
        <dbReference type="EMBL" id="ORY14209.1"/>
    </source>
</evidence>
<organism evidence="2 3">
    <name type="scientific">Clohesyomyces aquaticus</name>
    <dbReference type="NCBI Taxonomy" id="1231657"/>
    <lineage>
        <taxon>Eukaryota</taxon>
        <taxon>Fungi</taxon>
        <taxon>Dikarya</taxon>
        <taxon>Ascomycota</taxon>
        <taxon>Pezizomycotina</taxon>
        <taxon>Dothideomycetes</taxon>
        <taxon>Pleosporomycetidae</taxon>
        <taxon>Pleosporales</taxon>
        <taxon>Lindgomycetaceae</taxon>
        <taxon>Clohesyomyces</taxon>
    </lineage>
</organism>
<evidence type="ECO:0000256" key="1">
    <source>
        <dbReference type="SAM" id="MobiDB-lite"/>
    </source>
</evidence>
<dbReference type="Proteomes" id="UP000193144">
    <property type="component" value="Unassembled WGS sequence"/>
</dbReference>
<gene>
    <name evidence="2" type="ORF">BCR34DRAFT_560924</name>
</gene>
<feature type="compositionally biased region" description="Pro residues" evidence="1">
    <location>
        <begin position="1"/>
        <end position="10"/>
    </location>
</feature>
<feature type="region of interest" description="Disordered" evidence="1">
    <location>
        <begin position="1"/>
        <end position="25"/>
    </location>
</feature>